<dbReference type="Proteomes" id="UP001054945">
    <property type="component" value="Unassembled WGS sequence"/>
</dbReference>
<proteinExistence type="predicted"/>
<dbReference type="EMBL" id="BPLR01011916">
    <property type="protein sequence ID" value="GIY49954.1"/>
    <property type="molecule type" value="Genomic_DNA"/>
</dbReference>
<dbReference type="AlphaFoldDB" id="A0AAV4TUZ6"/>
<reference evidence="1 2" key="1">
    <citation type="submission" date="2021-06" db="EMBL/GenBank/DDBJ databases">
        <title>Caerostris extrusa draft genome.</title>
        <authorList>
            <person name="Kono N."/>
            <person name="Arakawa K."/>
        </authorList>
    </citation>
    <scope>NUCLEOTIDE SEQUENCE [LARGE SCALE GENOMIC DNA]</scope>
</reference>
<keyword evidence="2" id="KW-1185">Reference proteome</keyword>
<sequence>MTLSVLERLGSTVTYAATAQAGTTLNPVVAYDITPTLFELTYFRNGDLDSVYKRPSASEIVQLCGGAASVRLNSALEGRNTIFTQALISLMDLQGAWKVSGSTEYRRMCLVSHTPRS</sequence>
<evidence type="ECO:0000313" key="2">
    <source>
        <dbReference type="Proteomes" id="UP001054945"/>
    </source>
</evidence>
<evidence type="ECO:0000313" key="1">
    <source>
        <dbReference type="EMBL" id="GIY49954.1"/>
    </source>
</evidence>
<comment type="caution">
    <text evidence="1">The sequence shown here is derived from an EMBL/GenBank/DDBJ whole genome shotgun (WGS) entry which is preliminary data.</text>
</comment>
<gene>
    <name evidence="1" type="ORF">CEXT_297851</name>
</gene>
<organism evidence="1 2">
    <name type="scientific">Caerostris extrusa</name>
    <name type="common">Bark spider</name>
    <name type="synonym">Caerostris bankana</name>
    <dbReference type="NCBI Taxonomy" id="172846"/>
    <lineage>
        <taxon>Eukaryota</taxon>
        <taxon>Metazoa</taxon>
        <taxon>Ecdysozoa</taxon>
        <taxon>Arthropoda</taxon>
        <taxon>Chelicerata</taxon>
        <taxon>Arachnida</taxon>
        <taxon>Araneae</taxon>
        <taxon>Araneomorphae</taxon>
        <taxon>Entelegynae</taxon>
        <taxon>Araneoidea</taxon>
        <taxon>Araneidae</taxon>
        <taxon>Caerostris</taxon>
    </lineage>
</organism>
<accession>A0AAV4TUZ6</accession>
<protein>
    <submittedName>
        <fullName evidence="1">Uncharacterized protein</fullName>
    </submittedName>
</protein>
<name>A0AAV4TUZ6_CAEEX</name>